<feature type="signal peptide" evidence="2">
    <location>
        <begin position="1"/>
        <end position="16"/>
    </location>
</feature>
<feature type="region of interest" description="Disordered" evidence="1">
    <location>
        <begin position="96"/>
        <end position="152"/>
    </location>
</feature>
<organism evidence="3 4">
    <name type="scientific">Rangifer tarandus platyrhynchus</name>
    <name type="common">Svalbard reindeer</name>
    <dbReference type="NCBI Taxonomy" id="3082113"/>
    <lineage>
        <taxon>Eukaryota</taxon>
        <taxon>Metazoa</taxon>
        <taxon>Chordata</taxon>
        <taxon>Craniata</taxon>
        <taxon>Vertebrata</taxon>
        <taxon>Euteleostomi</taxon>
        <taxon>Mammalia</taxon>
        <taxon>Eutheria</taxon>
        <taxon>Laurasiatheria</taxon>
        <taxon>Artiodactyla</taxon>
        <taxon>Ruminantia</taxon>
        <taxon>Pecora</taxon>
        <taxon>Cervidae</taxon>
        <taxon>Odocoileinae</taxon>
        <taxon>Rangifer</taxon>
    </lineage>
</organism>
<accession>A0ABN8Y6U5</accession>
<keyword evidence="4" id="KW-1185">Reference proteome</keyword>
<keyword evidence="2" id="KW-0732">Signal</keyword>
<evidence type="ECO:0000313" key="3">
    <source>
        <dbReference type="EMBL" id="CAI9157297.1"/>
    </source>
</evidence>
<name>A0ABN8Y6U5_RANTA</name>
<feature type="chain" id="PRO_5046256437" evidence="2">
    <location>
        <begin position="17"/>
        <end position="178"/>
    </location>
</feature>
<evidence type="ECO:0000313" key="4">
    <source>
        <dbReference type="Proteomes" id="UP001176941"/>
    </source>
</evidence>
<protein>
    <submittedName>
        <fullName evidence="3">Uncharacterized protein</fullName>
    </submittedName>
</protein>
<sequence>MVLLHSLCTSLSPLSTLPVPSAHQDGKMGRRQAGPKTRGWGWRWELPVPLARPLQRMAEQTTMGYVLSDTVLTRVTPSLVQILSLLSPPSLCSSHEYSSEGLGPPGLPSSHHPWTQTPGARPTWAASEAWGTSDSPHFHSSPGPALALPLTPAPPPPPASVLFADPVWQMGTHFAQHL</sequence>
<dbReference type="EMBL" id="OX459951">
    <property type="protein sequence ID" value="CAI9157297.1"/>
    <property type="molecule type" value="Genomic_DNA"/>
</dbReference>
<reference evidence="3" key="1">
    <citation type="submission" date="2023-04" db="EMBL/GenBank/DDBJ databases">
        <authorList>
            <consortium name="ELIXIR-Norway"/>
        </authorList>
    </citation>
    <scope>NUCLEOTIDE SEQUENCE [LARGE SCALE GENOMIC DNA]</scope>
</reference>
<evidence type="ECO:0000256" key="2">
    <source>
        <dbReference type="SAM" id="SignalP"/>
    </source>
</evidence>
<evidence type="ECO:0000256" key="1">
    <source>
        <dbReference type="SAM" id="MobiDB-lite"/>
    </source>
</evidence>
<proteinExistence type="predicted"/>
<dbReference type="Proteomes" id="UP001176941">
    <property type="component" value="Chromosome 15"/>
</dbReference>
<gene>
    <name evidence="3" type="ORF">MRATA1EN1_LOCUS6259</name>
</gene>